<accession>H6MT14</accession>
<dbReference type="SUPFAM" id="SSF54427">
    <property type="entry name" value="NTF2-like"/>
    <property type="match status" value="1"/>
</dbReference>
<dbReference type="eggNOG" id="COG3631">
    <property type="taxonomic scope" value="Bacteria"/>
</dbReference>
<dbReference type="GeneID" id="90161134"/>
<dbReference type="AlphaFoldDB" id="H6MT14"/>
<protein>
    <submittedName>
        <fullName evidence="2">Steroid delta-isomerase KsdI</fullName>
        <ecNumber evidence="2">5.3.3.1</ecNumber>
    </submittedName>
</protein>
<proteinExistence type="predicted"/>
<dbReference type="RefSeq" id="WP_014361396.1">
    <property type="nucleotide sequence ID" value="NC_016906.1"/>
</dbReference>
<name>H6MT14_GORPV</name>
<organism evidence="2 3">
    <name type="scientific">Gordonia polyisoprenivorans (strain DSM 44266 / VH2)</name>
    <dbReference type="NCBI Taxonomy" id="1112204"/>
    <lineage>
        <taxon>Bacteria</taxon>
        <taxon>Bacillati</taxon>
        <taxon>Actinomycetota</taxon>
        <taxon>Actinomycetes</taxon>
        <taxon>Mycobacteriales</taxon>
        <taxon>Gordoniaceae</taxon>
        <taxon>Gordonia</taxon>
    </lineage>
</organism>
<gene>
    <name evidence="2" type="primary">ksdI</name>
    <name evidence="2" type="ordered locus">GPOL_c41280</name>
</gene>
<dbReference type="STRING" id="1112204.GPOL_c41280"/>
<dbReference type="GO" id="GO:0004769">
    <property type="term" value="F:steroid Delta-isomerase activity"/>
    <property type="evidence" value="ECO:0007669"/>
    <property type="project" value="UniProtKB-EC"/>
</dbReference>
<dbReference type="KEGG" id="gpo:GPOL_c41280"/>
<dbReference type="EMBL" id="CP003119">
    <property type="protein sequence ID" value="AFA75135.1"/>
    <property type="molecule type" value="Genomic_DNA"/>
</dbReference>
<evidence type="ECO:0000313" key="2">
    <source>
        <dbReference type="EMBL" id="AFA75135.1"/>
    </source>
</evidence>
<dbReference type="InterPro" id="IPR037401">
    <property type="entry name" value="SnoaL-like"/>
</dbReference>
<evidence type="ECO:0000259" key="1">
    <source>
        <dbReference type="Pfam" id="PF12680"/>
    </source>
</evidence>
<feature type="domain" description="SnoaL-like" evidence="1">
    <location>
        <begin position="12"/>
        <end position="110"/>
    </location>
</feature>
<dbReference type="InterPro" id="IPR032710">
    <property type="entry name" value="NTF2-like_dom_sf"/>
</dbReference>
<dbReference type="EC" id="5.3.3.1" evidence="2"/>
<keyword evidence="3" id="KW-1185">Reference proteome</keyword>
<reference evidence="2 3" key="1">
    <citation type="journal article" date="2012" name="Appl. Environ. Microbiol.">
        <title>Involvement of two latex-clearing proteins during rubber degradation and insights into the subsequent degradation pathway revealed by the genome sequence of Gordonia polyisoprenivorans strain VH2.</title>
        <authorList>
            <person name="Hiessl S."/>
            <person name="Schuldes J."/>
            <person name="Thurmer A."/>
            <person name="Halbsguth T."/>
            <person name="Broker D."/>
            <person name="Angelov A."/>
            <person name="Liebl W."/>
            <person name="Daniel R."/>
            <person name="Steinbuchel A."/>
        </authorList>
    </citation>
    <scope>NUCLEOTIDE SEQUENCE [LARGE SCALE GENOMIC DNA]</scope>
    <source>
        <strain evidence="3">DSM 44266 / VH2</strain>
    </source>
</reference>
<dbReference type="Proteomes" id="UP000009154">
    <property type="component" value="Chromosome"/>
</dbReference>
<dbReference type="HOGENOM" id="CLU_132549_3_0_11"/>
<evidence type="ECO:0000313" key="3">
    <source>
        <dbReference type="Proteomes" id="UP000009154"/>
    </source>
</evidence>
<sequence>MTSTHDIHRRITDYLSAISTGSSAQIAALYADDATLEDPVGSGPTTGRAAIEQFYSALDGADRDAELIAARISGHAAAFSIRVTTRAPEQTIVIEPIDVMTFDDDGAITSMRAYWSPQDIVITERTAGTSPKRKDGHHDH</sequence>
<dbReference type="Pfam" id="PF12680">
    <property type="entry name" value="SnoaL_2"/>
    <property type="match status" value="1"/>
</dbReference>
<keyword evidence="2" id="KW-0413">Isomerase</keyword>
<dbReference type="Gene3D" id="3.10.450.50">
    <property type="match status" value="1"/>
</dbReference>